<dbReference type="EMBL" id="MU275949">
    <property type="protein sequence ID" value="KAI0045538.1"/>
    <property type="molecule type" value="Genomic_DNA"/>
</dbReference>
<reference evidence="1" key="2">
    <citation type="journal article" date="2022" name="New Phytol.">
        <title>Evolutionary transition to the ectomycorrhizal habit in the genomes of a hyperdiverse lineage of mushroom-forming fungi.</title>
        <authorList>
            <person name="Looney B."/>
            <person name="Miyauchi S."/>
            <person name="Morin E."/>
            <person name="Drula E."/>
            <person name="Courty P.E."/>
            <person name="Kohler A."/>
            <person name="Kuo A."/>
            <person name="LaButti K."/>
            <person name="Pangilinan J."/>
            <person name="Lipzen A."/>
            <person name="Riley R."/>
            <person name="Andreopoulos W."/>
            <person name="He G."/>
            <person name="Johnson J."/>
            <person name="Nolan M."/>
            <person name="Tritt A."/>
            <person name="Barry K.W."/>
            <person name="Grigoriev I.V."/>
            <person name="Nagy L.G."/>
            <person name="Hibbett D."/>
            <person name="Henrissat B."/>
            <person name="Matheny P.B."/>
            <person name="Labbe J."/>
            <person name="Martin F.M."/>
        </authorList>
    </citation>
    <scope>NUCLEOTIDE SEQUENCE</scope>
    <source>
        <strain evidence="1">FP105234-sp</strain>
    </source>
</reference>
<accession>A0ACB8RN41</accession>
<evidence type="ECO:0000313" key="1">
    <source>
        <dbReference type="EMBL" id="KAI0045538.1"/>
    </source>
</evidence>
<gene>
    <name evidence="1" type="ORF">FA95DRAFT_120983</name>
</gene>
<comment type="caution">
    <text evidence="1">The sequence shown here is derived from an EMBL/GenBank/DDBJ whole genome shotgun (WGS) entry which is preliminary data.</text>
</comment>
<proteinExistence type="predicted"/>
<reference evidence="1" key="1">
    <citation type="submission" date="2021-02" db="EMBL/GenBank/DDBJ databases">
        <authorList>
            <consortium name="DOE Joint Genome Institute"/>
            <person name="Ahrendt S."/>
            <person name="Looney B.P."/>
            <person name="Miyauchi S."/>
            <person name="Morin E."/>
            <person name="Drula E."/>
            <person name="Courty P.E."/>
            <person name="Chicoki N."/>
            <person name="Fauchery L."/>
            <person name="Kohler A."/>
            <person name="Kuo A."/>
            <person name="Labutti K."/>
            <person name="Pangilinan J."/>
            <person name="Lipzen A."/>
            <person name="Riley R."/>
            <person name="Andreopoulos W."/>
            <person name="He G."/>
            <person name="Johnson J."/>
            <person name="Barry K.W."/>
            <person name="Grigoriev I.V."/>
            <person name="Nagy L."/>
            <person name="Hibbett D."/>
            <person name="Henrissat B."/>
            <person name="Matheny P.B."/>
            <person name="Labbe J."/>
            <person name="Martin F."/>
        </authorList>
    </citation>
    <scope>NUCLEOTIDE SEQUENCE</scope>
    <source>
        <strain evidence="1">FP105234-sp</strain>
    </source>
</reference>
<dbReference type="Proteomes" id="UP000814033">
    <property type="component" value="Unassembled WGS sequence"/>
</dbReference>
<protein>
    <submittedName>
        <fullName evidence="1">Uncharacterized protein</fullName>
    </submittedName>
</protein>
<keyword evidence="2" id="KW-1185">Reference proteome</keyword>
<evidence type="ECO:0000313" key="2">
    <source>
        <dbReference type="Proteomes" id="UP000814033"/>
    </source>
</evidence>
<organism evidence="1 2">
    <name type="scientific">Auriscalpium vulgare</name>
    <dbReference type="NCBI Taxonomy" id="40419"/>
    <lineage>
        <taxon>Eukaryota</taxon>
        <taxon>Fungi</taxon>
        <taxon>Dikarya</taxon>
        <taxon>Basidiomycota</taxon>
        <taxon>Agaricomycotina</taxon>
        <taxon>Agaricomycetes</taxon>
        <taxon>Russulales</taxon>
        <taxon>Auriscalpiaceae</taxon>
        <taxon>Auriscalpium</taxon>
    </lineage>
</organism>
<sequence length="72" mass="8035">MCDCYPFCSPGLGVPESSPAPTGGQAYMVNDVHKPYQRAVEDPDAGLTPAEAERWRFLQEAKRSGKLWYSDR</sequence>
<name>A0ACB8RN41_9AGAM</name>